<dbReference type="Gene3D" id="2.160.20.10">
    <property type="entry name" value="Single-stranded right-handed beta-helix, Pectin lyase-like"/>
    <property type="match status" value="1"/>
</dbReference>
<dbReference type="EMBL" id="QGDO01000001">
    <property type="protein sequence ID" value="PWJ44028.1"/>
    <property type="molecule type" value="Genomic_DNA"/>
</dbReference>
<protein>
    <submittedName>
        <fullName evidence="3">Parallel beta helix pectate lyase-like protein</fullName>
    </submittedName>
</protein>
<feature type="compositionally biased region" description="Polar residues" evidence="1">
    <location>
        <begin position="611"/>
        <end position="620"/>
    </location>
</feature>
<organism evidence="3 4">
    <name type="scientific">Sediminitomix flava</name>
    <dbReference type="NCBI Taxonomy" id="379075"/>
    <lineage>
        <taxon>Bacteria</taxon>
        <taxon>Pseudomonadati</taxon>
        <taxon>Bacteroidota</taxon>
        <taxon>Cytophagia</taxon>
        <taxon>Cytophagales</taxon>
        <taxon>Flammeovirgaceae</taxon>
        <taxon>Sediminitomix</taxon>
    </lineage>
</organism>
<feature type="region of interest" description="Disordered" evidence="1">
    <location>
        <begin position="594"/>
        <end position="620"/>
    </location>
</feature>
<evidence type="ECO:0000256" key="1">
    <source>
        <dbReference type="SAM" id="MobiDB-lite"/>
    </source>
</evidence>
<evidence type="ECO:0000313" key="3">
    <source>
        <dbReference type="EMBL" id="PWJ44028.1"/>
    </source>
</evidence>
<dbReference type="PROSITE" id="PS51257">
    <property type="entry name" value="PROKAR_LIPOPROTEIN"/>
    <property type="match status" value="1"/>
</dbReference>
<proteinExistence type="predicted"/>
<evidence type="ECO:0000259" key="2">
    <source>
        <dbReference type="Pfam" id="PF13229"/>
    </source>
</evidence>
<dbReference type="SUPFAM" id="SSF51126">
    <property type="entry name" value="Pectin lyase-like"/>
    <property type="match status" value="1"/>
</dbReference>
<evidence type="ECO:0000313" key="4">
    <source>
        <dbReference type="Proteomes" id="UP000245535"/>
    </source>
</evidence>
<dbReference type="GO" id="GO:0016829">
    <property type="term" value="F:lyase activity"/>
    <property type="evidence" value="ECO:0007669"/>
    <property type="project" value="UniProtKB-KW"/>
</dbReference>
<feature type="region of interest" description="Disordered" evidence="1">
    <location>
        <begin position="464"/>
        <end position="501"/>
    </location>
</feature>
<sequence>MIFKTFTAKNLFANSRTKISALGILALLSFTACDDKEDENLIDTVSVSASTINYDYLVPAGTATINGDAETAGDNEFVVDAKGGTVIALEAGDYPDLNIKNIHGNSGNPVTIINYGGKVNIGTNAYSTVVKIIDSSNFRFTGSGSGDNYGIAVDGSNASRGEHAVEVYGVSTDFEIDHIEVFKSTHSGIVIKSDPKTFNPEVWRENFEMKNVSVHDNYVHDVGGEGLYIGYTGDGIPVEGGVAMPHLIAGLKVYNNRVENTLWDGIQVNRAYRDVEVYNNTITNYGTEKNPNQNSGMDIGYETVGKFYNNHIKTGDGIGIQVKGDGDVALFNNLIENPGYDGIYVNDFNADEGRTGYQIVNNTVVNTGHFGIRLVNFKSTLGNEDTRDWVANNIVAKVVGEGLGDRDYIHLANNEDAAMLTNSNNLTYETVDQAGFSSGYRLSDGAEAIDAGLDVAHLGIRTDLDGNPRPQGNGYDVGAFESGYEGENPPTDPGDGDINPDIPLTKVSDNECGRMDGSMEDMIWANEVDGATAYEFKVESSETGYSETLIKSGRFMKLKDFAGAQENVVYQISVRAIIGDERGGYGEVCEFQVGGEESNDPKEDPNLDPSLPTTQVSNNECGRMDGSMEDMIWADAADGVDSYEFIITDEANDFTATVKTTSRFVKLKNFQGAQTDVVYNIQVRTVKGDMHSNYGDTCEFQATK</sequence>
<dbReference type="Proteomes" id="UP000245535">
    <property type="component" value="Unassembled WGS sequence"/>
</dbReference>
<dbReference type="SMART" id="SM00710">
    <property type="entry name" value="PbH1"/>
    <property type="match status" value="7"/>
</dbReference>
<gene>
    <name evidence="3" type="ORF">BC781_101378</name>
</gene>
<keyword evidence="4" id="KW-1185">Reference proteome</keyword>
<dbReference type="OrthoDB" id="9805017at2"/>
<reference evidence="3 4" key="1">
    <citation type="submission" date="2018-03" db="EMBL/GenBank/DDBJ databases">
        <title>Genomic Encyclopedia of Archaeal and Bacterial Type Strains, Phase II (KMG-II): from individual species to whole genera.</title>
        <authorList>
            <person name="Goeker M."/>
        </authorList>
    </citation>
    <scope>NUCLEOTIDE SEQUENCE [LARGE SCALE GENOMIC DNA]</scope>
    <source>
        <strain evidence="3 4">DSM 28229</strain>
    </source>
</reference>
<dbReference type="InterPro" id="IPR039448">
    <property type="entry name" value="Beta_helix"/>
</dbReference>
<comment type="caution">
    <text evidence="3">The sequence shown here is derived from an EMBL/GenBank/DDBJ whole genome shotgun (WGS) entry which is preliminary data.</text>
</comment>
<dbReference type="Pfam" id="PF13229">
    <property type="entry name" value="Beta_helix"/>
    <property type="match status" value="1"/>
</dbReference>
<dbReference type="InterPro" id="IPR012334">
    <property type="entry name" value="Pectin_lyas_fold"/>
</dbReference>
<dbReference type="AlphaFoldDB" id="A0A315ZGP2"/>
<dbReference type="InterPro" id="IPR006626">
    <property type="entry name" value="PbH1"/>
</dbReference>
<feature type="domain" description="Right handed beta helix" evidence="2">
    <location>
        <begin position="251"/>
        <end position="378"/>
    </location>
</feature>
<accession>A0A315ZGP2</accession>
<dbReference type="RefSeq" id="WP_109615550.1">
    <property type="nucleotide sequence ID" value="NZ_QGDO01000001.1"/>
</dbReference>
<dbReference type="InterPro" id="IPR059226">
    <property type="entry name" value="Choice_anch_Q_dom"/>
</dbReference>
<keyword evidence="3" id="KW-0456">Lyase</keyword>
<dbReference type="NCBIfam" id="NF041518">
    <property type="entry name" value="choice_anch_Q"/>
    <property type="match status" value="1"/>
</dbReference>
<dbReference type="InterPro" id="IPR011050">
    <property type="entry name" value="Pectin_lyase_fold/virulence"/>
</dbReference>
<name>A0A315ZGP2_SEDFL</name>